<dbReference type="PANTHER" id="PTHR11240">
    <property type="entry name" value="RIBONUCLEASE T2"/>
    <property type="match status" value="1"/>
</dbReference>
<dbReference type="Gene3D" id="3.90.730.10">
    <property type="entry name" value="Ribonuclease T2-like"/>
    <property type="match status" value="1"/>
</dbReference>
<dbReference type="SUPFAM" id="SSF55895">
    <property type="entry name" value="Ribonuclease Rh-like"/>
    <property type="match status" value="1"/>
</dbReference>
<evidence type="ECO:0000313" key="18">
    <source>
        <dbReference type="Ensembl" id="ENSPKIP00000036318.1"/>
    </source>
</evidence>
<keyword evidence="10" id="KW-1015">Disulfide bond</keyword>
<dbReference type="PROSITE" id="PS00531">
    <property type="entry name" value="RNASE_T2_2"/>
    <property type="match status" value="1"/>
</dbReference>
<dbReference type="GO" id="GO:0043202">
    <property type="term" value="C:lysosomal lumen"/>
    <property type="evidence" value="ECO:0007669"/>
    <property type="project" value="UniProtKB-SubCell"/>
</dbReference>
<dbReference type="Proteomes" id="UP000261540">
    <property type="component" value="Unplaced"/>
</dbReference>
<proteinExistence type="inferred from homology"/>
<name>A0A3B3T1E8_9TELE</name>
<evidence type="ECO:0000256" key="14">
    <source>
        <dbReference type="ARBA" id="ARBA00051280"/>
    </source>
</evidence>
<comment type="subcellular location">
    <subcellularLocation>
        <location evidence="2">Endoplasmic reticulum lumen</location>
    </subcellularLocation>
    <subcellularLocation>
        <location evidence="1">Lysosome lumen</location>
    </subcellularLocation>
    <subcellularLocation>
        <location evidence="3">Secreted</location>
    </subcellularLocation>
</comment>
<evidence type="ECO:0000256" key="9">
    <source>
        <dbReference type="ARBA" id="ARBA00022824"/>
    </source>
</evidence>
<dbReference type="CDD" id="cd01061">
    <property type="entry name" value="RNase_T2_euk"/>
    <property type="match status" value="1"/>
</dbReference>
<evidence type="ECO:0000256" key="6">
    <source>
        <dbReference type="ARBA" id="ARBA00022722"/>
    </source>
</evidence>
<evidence type="ECO:0000256" key="1">
    <source>
        <dbReference type="ARBA" id="ARBA00004227"/>
    </source>
</evidence>
<keyword evidence="9" id="KW-0256">Endoplasmic reticulum</keyword>
<dbReference type="PANTHER" id="PTHR11240:SF22">
    <property type="entry name" value="RIBONUCLEASE T2"/>
    <property type="match status" value="1"/>
</dbReference>
<evidence type="ECO:0000256" key="10">
    <source>
        <dbReference type="ARBA" id="ARBA00023157"/>
    </source>
</evidence>
<dbReference type="STRING" id="1676925.ENSPKIP00000036318"/>
<evidence type="ECO:0000313" key="19">
    <source>
        <dbReference type="Proteomes" id="UP000261540"/>
    </source>
</evidence>
<keyword evidence="12" id="KW-0458">Lysosome</keyword>
<dbReference type="GO" id="GO:0033897">
    <property type="term" value="F:ribonuclease T2 activity"/>
    <property type="evidence" value="ECO:0007669"/>
    <property type="project" value="InterPro"/>
</dbReference>
<dbReference type="Ensembl" id="ENSPKIT00000017262.1">
    <property type="protein sequence ID" value="ENSPKIP00000036318.1"/>
    <property type="gene ID" value="ENSPKIG00000014931.1"/>
</dbReference>
<evidence type="ECO:0000256" key="15">
    <source>
        <dbReference type="ARBA" id="ARBA00052670"/>
    </source>
</evidence>
<dbReference type="Pfam" id="PF00445">
    <property type="entry name" value="Ribonuclease_T2"/>
    <property type="match status" value="1"/>
</dbReference>
<evidence type="ECO:0000256" key="7">
    <source>
        <dbReference type="ARBA" id="ARBA00022759"/>
    </source>
</evidence>
<keyword evidence="5" id="KW-0964">Secreted</keyword>
<evidence type="ECO:0000256" key="11">
    <source>
        <dbReference type="ARBA" id="ARBA00023180"/>
    </source>
</evidence>
<dbReference type="AlphaFoldDB" id="A0A3B3T1E8"/>
<dbReference type="InterPro" id="IPR033697">
    <property type="entry name" value="Ribonuclease_T2_eukaryotic"/>
</dbReference>
<dbReference type="GO" id="GO:0016075">
    <property type="term" value="P:rRNA catabolic process"/>
    <property type="evidence" value="ECO:0007669"/>
    <property type="project" value="Ensembl"/>
</dbReference>
<sequence>MNIMRVFCRSCGSKYYLGSAFSPVSHTGSPFTLMMGYSCITAVLCLSLGLLVSSYKIEAHEWDKLILTHQWPQTFCAMESCETNLTYWTIHGLWTNKGNLCNSSWHFNASQIQDLLPEMRKWWPDLLSSGPSASFWKHEWMKHGTCAAKEEAMNSEHKYFSKALELYHKMDLSGVLTRAGIVPGENPYSLEKIEGVIVSVYSAKPKIQCTHLNGQIEQALGQIEICFNRAFQLTDCEEHEADAWGGLNDVLAYELDEWGGFAVCNSSMPVVYPPYKSAKQMGGGYLPQSND</sequence>
<keyword evidence="6" id="KW-0540">Nuclease</keyword>
<dbReference type="FunFam" id="3.90.730.10:FF:000001">
    <property type="entry name" value="Ribonuclease T2"/>
    <property type="match status" value="1"/>
</dbReference>
<feature type="active site" evidence="16">
    <location>
        <position position="143"/>
    </location>
</feature>
<dbReference type="GeneTree" id="ENSGT00640000091563"/>
<protein>
    <submittedName>
        <fullName evidence="18">Ribonuclease T2</fullName>
    </submittedName>
</protein>
<evidence type="ECO:0000256" key="12">
    <source>
        <dbReference type="ARBA" id="ARBA00023228"/>
    </source>
</evidence>
<feature type="active site" evidence="16">
    <location>
        <position position="139"/>
    </location>
</feature>
<organism evidence="18 19">
    <name type="scientific">Paramormyrops kingsleyae</name>
    <dbReference type="NCBI Taxonomy" id="1676925"/>
    <lineage>
        <taxon>Eukaryota</taxon>
        <taxon>Metazoa</taxon>
        <taxon>Chordata</taxon>
        <taxon>Craniata</taxon>
        <taxon>Vertebrata</taxon>
        <taxon>Euteleostomi</taxon>
        <taxon>Actinopterygii</taxon>
        <taxon>Neopterygii</taxon>
        <taxon>Teleostei</taxon>
        <taxon>Osteoglossocephala</taxon>
        <taxon>Osteoglossomorpha</taxon>
        <taxon>Osteoglossiformes</taxon>
        <taxon>Mormyridae</taxon>
        <taxon>Paramormyrops</taxon>
    </lineage>
</organism>
<keyword evidence="19" id="KW-1185">Reference proteome</keyword>
<reference evidence="18" key="1">
    <citation type="submission" date="2025-08" db="UniProtKB">
        <authorList>
            <consortium name="Ensembl"/>
        </authorList>
    </citation>
    <scope>IDENTIFICATION</scope>
</reference>
<keyword evidence="11" id="KW-0325">Glycoprotein</keyword>
<evidence type="ECO:0000256" key="8">
    <source>
        <dbReference type="ARBA" id="ARBA00022801"/>
    </source>
</evidence>
<evidence type="ECO:0000256" key="2">
    <source>
        <dbReference type="ARBA" id="ARBA00004319"/>
    </source>
</evidence>
<keyword evidence="8" id="KW-0378">Hydrolase</keyword>
<keyword evidence="13" id="KW-0456">Lyase</keyword>
<keyword evidence="7" id="KW-0255">Endonuclease</keyword>
<comment type="catalytic activity">
    <reaction evidence="15">
        <text>an adenylyl-uridine-RNA = a 3'-end 2',3'-cyclophospho-AMP-RNA + a 5'-end dephospho-uridine-RNA</text>
        <dbReference type="Rhea" id="RHEA:81383"/>
        <dbReference type="Rhea" id="RHEA-COMP:17356"/>
        <dbReference type="Rhea" id="RHEA-COMP:19675"/>
        <dbReference type="Rhea" id="RHEA-COMP:19676"/>
        <dbReference type="ChEBI" id="CHEBI:173224"/>
        <dbReference type="ChEBI" id="CHEBI:231879"/>
        <dbReference type="ChEBI" id="CHEBI:231881"/>
    </reaction>
    <physiologicalReaction direction="left-to-right" evidence="15">
        <dbReference type="Rhea" id="RHEA:81384"/>
    </physiologicalReaction>
</comment>
<accession>A0A3B3T1E8</accession>
<reference evidence="18" key="2">
    <citation type="submission" date="2025-09" db="UniProtKB">
        <authorList>
            <consortium name="Ensembl"/>
        </authorList>
    </citation>
    <scope>IDENTIFICATION</scope>
</reference>
<dbReference type="GO" id="GO:0005788">
    <property type="term" value="C:endoplasmic reticulum lumen"/>
    <property type="evidence" value="ECO:0007669"/>
    <property type="project" value="UniProtKB-SubCell"/>
</dbReference>
<evidence type="ECO:0000256" key="13">
    <source>
        <dbReference type="ARBA" id="ARBA00023239"/>
    </source>
</evidence>
<comment type="similarity">
    <text evidence="4 17">Belongs to the RNase T2 family.</text>
</comment>
<evidence type="ECO:0000256" key="3">
    <source>
        <dbReference type="ARBA" id="ARBA00004613"/>
    </source>
</evidence>
<comment type="catalytic activity">
    <reaction evidence="14">
        <text>a guanylyl-uridine-RNA = a 3'-end 2',3'-cyclophospho-GMP-RNA + a 5'-end dephospho-uridine-RNA</text>
        <dbReference type="Rhea" id="RHEA:81323"/>
        <dbReference type="Rhea" id="RHEA-COMP:17356"/>
        <dbReference type="Rhea" id="RHEA-COMP:19658"/>
        <dbReference type="Rhea" id="RHEA-COMP:19659"/>
        <dbReference type="ChEBI" id="CHEBI:173224"/>
        <dbReference type="ChEBI" id="CHEBI:231849"/>
        <dbReference type="ChEBI" id="CHEBI:231850"/>
    </reaction>
</comment>
<dbReference type="GO" id="GO:0005576">
    <property type="term" value="C:extracellular region"/>
    <property type="evidence" value="ECO:0007669"/>
    <property type="project" value="UniProtKB-SubCell"/>
</dbReference>
<dbReference type="InterPro" id="IPR001568">
    <property type="entry name" value="RNase_T2-like"/>
</dbReference>
<dbReference type="InterPro" id="IPR036430">
    <property type="entry name" value="RNase_T2-like_sf"/>
</dbReference>
<evidence type="ECO:0000256" key="16">
    <source>
        <dbReference type="PIRSR" id="PIRSR633697-1"/>
    </source>
</evidence>
<dbReference type="InterPro" id="IPR033130">
    <property type="entry name" value="RNase_T2_His_AS_2"/>
</dbReference>
<evidence type="ECO:0000256" key="17">
    <source>
        <dbReference type="RuleBase" id="RU004328"/>
    </source>
</evidence>
<evidence type="ECO:0000256" key="5">
    <source>
        <dbReference type="ARBA" id="ARBA00022525"/>
    </source>
</evidence>
<evidence type="ECO:0000256" key="4">
    <source>
        <dbReference type="ARBA" id="ARBA00007469"/>
    </source>
</evidence>
<dbReference type="GO" id="GO:0003723">
    <property type="term" value="F:RNA binding"/>
    <property type="evidence" value="ECO:0007669"/>
    <property type="project" value="InterPro"/>
</dbReference>
<feature type="active site" evidence="16">
    <location>
        <position position="91"/>
    </location>
</feature>
<dbReference type="GO" id="GO:0016787">
    <property type="term" value="F:hydrolase activity"/>
    <property type="evidence" value="ECO:0007669"/>
    <property type="project" value="UniProtKB-KW"/>
</dbReference>